<evidence type="ECO:0000256" key="3">
    <source>
        <dbReference type="ARBA" id="ARBA00022448"/>
    </source>
</evidence>
<dbReference type="GO" id="GO:0005216">
    <property type="term" value="F:monoatomic ion channel activity"/>
    <property type="evidence" value="ECO:0007669"/>
    <property type="project" value="InterPro"/>
</dbReference>
<gene>
    <name evidence="10" type="ORF">GARC_0308</name>
</gene>
<dbReference type="InterPro" id="IPR045863">
    <property type="entry name" value="CorA_TM1_TM2"/>
</dbReference>
<comment type="subcellular location">
    <subcellularLocation>
        <location evidence="1">Cell membrane</location>
        <topology evidence="1">Multi-pass membrane protein</topology>
    </subcellularLocation>
</comment>
<comment type="caution">
    <text evidence="10">The sequence shown here is derived from an EMBL/GenBank/DDBJ whole genome shotgun (WGS) entry which is preliminary data.</text>
</comment>
<evidence type="ECO:0000313" key="10">
    <source>
        <dbReference type="EMBL" id="GAC17290.1"/>
    </source>
</evidence>
<dbReference type="Pfam" id="PF00520">
    <property type="entry name" value="Ion_trans"/>
    <property type="match status" value="1"/>
</dbReference>
<dbReference type="GO" id="GO:0015095">
    <property type="term" value="F:magnesium ion transmembrane transporter activity"/>
    <property type="evidence" value="ECO:0007669"/>
    <property type="project" value="TreeGrafter"/>
</dbReference>
<dbReference type="Pfam" id="PF01544">
    <property type="entry name" value="CorA"/>
    <property type="match status" value="1"/>
</dbReference>
<dbReference type="PANTHER" id="PTHR46494">
    <property type="entry name" value="CORA FAMILY METAL ION TRANSPORTER (EUROFUNG)"/>
    <property type="match status" value="1"/>
</dbReference>
<name>K6Z1H5_9ALTE</name>
<evidence type="ECO:0000256" key="6">
    <source>
        <dbReference type="ARBA" id="ARBA00022989"/>
    </source>
</evidence>
<feature type="transmembrane region" description="Helical" evidence="8">
    <location>
        <begin position="48"/>
        <end position="68"/>
    </location>
</feature>
<dbReference type="PANTHER" id="PTHR46494:SF1">
    <property type="entry name" value="CORA FAMILY METAL ION TRANSPORTER (EUROFUNG)"/>
    <property type="match status" value="1"/>
</dbReference>
<dbReference type="SUPFAM" id="SSF143865">
    <property type="entry name" value="CorA soluble domain-like"/>
    <property type="match status" value="1"/>
</dbReference>
<feature type="domain" description="Ion transport" evidence="9">
    <location>
        <begin position="21"/>
        <end position="117"/>
    </location>
</feature>
<dbReference type="Proteomes" id="UP000006327">
    <property type="component" value="Unassembled WGS sequence"/>
</dbReference>
<evidence type="ECO:0000256" key="2">
    <source>
        <dbReference type="ARBA" id="ARBA00009765"/>
    </source>
</evidence>
<keyword evidence="4" id="KW-1003">Cell membrane</keyword>
<dbReference type="SUPFAM" id="SSF81324">
    <property type="entry name" value="Voltage-gated potassium channels"/>
    <property type="match status" value="1"/>
</dbReference>
<evidence type="ECO:0000256" key="8">
    <source>
        <dbReference type="SAM" id="Phobius"/>
    </source>
</evidence>
<feature type="transmembrane region" description="Helical" evidence="8">
    <location>
        <begin position="440"/>
        <end position="461"/>
    </location>
</feature>
<dbReference type="GO" id="GO:0015087">
    <property type="term" value="F:cobalt ion transmembrane transporter activity"/>
    <property type="evidence" value="ECO:0007669"/>
    <property type="project" value="TreeGrafter"/>
</dbReference>
<dbReference type="EMBL" id="BAEO01000006">
    <property type="protein sequence ID" value="GAC17290.1"/>
    <property type="molecule type" value="Genomic_DNA"/>
</dbReference>
<dbReference type="InterPro" id="IPR045861">
    <property type="entry name" value="CorA_cytoplasmic_dom"/>
</dbReference>
<dbReference type="Gene3D" id="1.20.120.350">
    <property type="entry name" value="Voltage-gated potassium channels. Chain C"/>
    <property type="match status" value="1"/>
</dbReference>
<keyword evidence="11" id="KW-1185">Reference proteome</keyword>
<dbReference type="InterPro" id="IPR027359">
    <property type="entry name" value="Volt_channel_dom_sf"/>
</dbReference>
<organism evidence="10 11">
    <name type="scientific">Paraglaciecola arctica BSs20135</name>
    <dbReference type="NCBI Taxonomy" id="493475"/>
    <lineage>
        <taxon>Bacteria</taxon>
        <taxon>Pseudomonadati</taxon>
        <taxon>Pseudomonadota</taxon>
        <taxon>Gammaproteobacteria</taxon>
        <taxon>Alteromonadales</taxon>
        <taxon>Alteromonadaceae</taxon>
        <taxon>Paraglaciecola</taxon>
    </lineage>
</organism>
<dbReference type="GO" id="GO:0005886">
    <property type="term" value="C:plasma membrane"/>
    <property type="evidence" value="ECO:0007669"/>
    <property type="project" value="UniProtKB-SubCell"/>
</dbReference>
<dbReference type="InterPro" id="IPR002523">
    <property type="entry name" value="MgTranspt_CorA/ZnTranspt_ZntB"/>
</dbReference>
<proteinExistence type="inferred from homology"/>
<evidence type="ECO:0000256" key="1">
    <source>
        <dbReference type="ARBA" id="ARBA00004651"/>
    </source>
</evidence>
<feature type="transmembrane region" description="Helical" evidence="8">
    <location>
        <begin position="406"/>
        <end position="428"/>
    </location>
</feature>
<keyword evidence="7 8" id="KW-0472">Membrane</keyword>
<feature type="transmembrane region" description="Helical" evidence="8">
    <location>
        <begin position="80"/>
        <end position="98"/>
    </location>
</feature>
<protein>
    <recommendedName>
        <fullName evidence="9">Ion transport domain-containing protein</fullName>
    </recommendedName>
</protein>
<dbReference type="AlphaFoldDB" id="K6Z1H5"/>
<evidence type="ECO:0000256" key="7">
    <source>
        <dbReference type="ARBA" id="ARBA00023136"/>
    </source>
</evidence>
<sequence>MRKVFYMQLIERYLTDAVLGFFALLSLFLFIAPLVFEFNDFTQDIVAALEYAIVLLFVLEYVSGLLLAKNKVGFVVDGWRVIDMLIIISALIAFIPFVPDVLRHSPVFRLIRVARIALLGARSSFALKLDNNSVDLSTNEAVIGLKVLSLGTSGAQFEVISWEQGLNRLRSGEPDWLFISGLDESRLASITAAMGVPISAVQGLFQSTSPGFDTLEHFSTFFVRYPMPMVPGARLTRTPILLVGTSENVVVLSRDHTDLDEKVQLRLASIDTKTPKMVRATLALVSEIMSAYTQVAESIEVTLTNLELAQSRLGDEAFLARTFSLRADILKARASLKHLKSVIRDLFSGKVIIAGASPSDREPFHFLADDANDLYDDIDDLRESLQGLVDLRLNVSSFQMNRVMRLLALLTALALLPATVGGLLGMNITDAPWPGTLAQIAFGVGVGMTLSLYVFAIKGWLR</sequence>
<dbReference type="SUPFAM" id="SSF144083">
    <property type="entry name" value="Magnesium transport protein CorA, transmembrane region"/>
    <property type="match status" value="1"/>
</dbReference>
<feature type="transmembrane region" description="Helical" evidence="8">
    <location>
        <begin position="12"/>
        <end position="36"/>
    </location>
</feature>
<keyword evidence="3" id="KW-0813">Transport</keyword>
<comment type="similarity">
    <text evidence="2">Belongs to the CorA metal ion transporter (MIT) (TC 1.A.35) family.</text>
</comment>
<dbReference type="GO" id="GO:0050897">
    <property type="term" value="F:cobalt ion binding"/>
    <property type="evidence" value="ECO:0007669"/>
    <property type="project" value="TreeGrafter"/>
</dbReference>
<dbReference type="InterPro" id="IPR005821">
    <property type="entry name" value="Ion_trans_dom"/>
</dbReference>
<reference evidence="10 11" key="1">
    <citation type="journal article" date="2017" name="Antonie Van Leeuwenhoek">
        <title>Rhizobium rhizosphaerae sp. nov., a novel species isolated from rice rhizosphere.</title>
        <authorList>
            <person name="Zhao J.J."/>
            <person name="Zhang J."/>
            <person name="Zhang R.J."/>
            <person name="Zhang C.W."/>
            <person name="Yin H.Q."/>
            <person name="Zhang X.X."/>
        </authorList>
    </citation>
    <scope>NUCLEOTIDE SEQUENCE [LARGE SCALE GENOMIC DNA]</scope>
    <source>
        <strain evidence="10 11">BSs20135</strain>
    </source>
</reference>
<evidence type="ECO:0000259" key="9">
    <source>
        <dbReference type="Pfam" id="PF00520"/>
    </source>
</evidence>
<dbReference type="OrthoDB" id="6400150at2"/>
<evidence type="ECO:0000256" key="4">
    <source>
        <dbReference type="ARBA" id="ARBA00022475"/>
    </source>
</evidence>
<evidence type="ECO:0000313" key="11">
    <source>
        <dbReference type="Proteomes" id="UP000006327"/>
    </source>
</evidence>
<dbReference type="Gene3D" id="1.20.58.340">
    <property type="entry name" value="Magnesium transport protein CorA, transmembrane region"/>
    <property type="match status" value="2"/>
</dbReference>
<keyword evidence="6 8" id="KW-1133">Transmembrane helix</keyword>
<accession>K6Z1H5</accession>
<dbReference type="GO" id="GO:0000287">
    <property type="term" value="F:magnesium ion binding"/>
    <property type="evidence" value="ECO:0007669"/>
    <property type="project" value="TreeGrafter"/>
</dbReference>
<dbReference type="eggNOG" id="COG0598">
    <property type="taxonomic scope" value="Bacteria"/>
</dbReference>
<evidence type="ECO:0000256" key="5">
    <source>
        <dbReference type="ARBA" id="ARBA00022692"/>
    </source>
</evidence>
<keyword evidence="5 8" id="KW-0812">Transmembrane</keyword>